<dbReference type="RefSeq" id="WP_126292459.1">
    <property type="nucleotide sequence ID" value="NZ_CP185866.1"/>
</dbReference>
<dbReference type="Proteomes" id="UP000276349">
    <property type="component" value="Unassembled WGS sequence"/>
</dbReference>
<proteinExistence type="predicted"/>
<evidence type="ECO:0000256" key="1">
    <source>
        <dbReference type="ARBA" id="ARBA00022723"/>
    </source>
</evidence>
<dbReference type="Gene3D" id="3.40.30.10">
    <property type="entry name" value="Glutaredoxin"/>
    <property type="match status" value="1"/>
</dbReference>
<dbReference type="SUPFAM" id="SSF53800">
    <property type="entry name" value="Chelatase"/>
    <property type="match status" value="1"/>
</dbReference>
<comment type="caution">
    <text evidence="3">The sequence shown here is derived from an EMBL/GenBank/DDBJ whole genome shotgun (WGS) entry which is preliminary data.</text>
</comment>
<dbReference type="CDD" id="cd03416">
    <property type="entry name" value="CbiX_SirB_N"/>
    <property type="match status" value="1"/>
</dbReference>
<dbReference type="CDD" id="cd02980">
    <property type="entry name" value="TRX_Fd_family"/>
    <property type="match status" value="1"/>
</dbReference>
<evidence type="ECO:0000256" key="2">
    <source>
        <dbReference type="ARBA" id="ARBA00023239"/>
    </source>
</evidence>
<dbReference type="CDD" id="cd03414">
    <property type="entry name" value="CbiX_SirB_C"/>
    <property type="match status" value="1"/>
</dbReference>
<gene>
    <name evidence="3" type="ORF">EKG35_01085</name>
</gene>
<evidence type="ECO:0000313" key="4">
    <source>
        <dbReference type="Proteomes" id="UP000276349"/>
    </source>
</evidence>
<dbReference type="InterPro" id="IPR002762">
    <property type="entry name" value="CbiX-like"/>
</dbReference>
<accession>A0A431UXD8</accession>
<keyword evidence="2" id="KW-0456">Lyase</keyword>
<dbReference type="GO" id="GO:0046872">
    <property type="term" value="F:metal ion binding"/>
    <property type="evidence" value="ECO:0007669"/>
    <property type="project" value="UniProtKB-KW"/>
</dbReference>
<sequence length="409" mass="46307">MTTWDLDGMQRHLLICNGSTCMRAGAEEVTQEIRREIAKNQLDAKIHTSRTRCNGRCKDKCIVISYPDATWYRVPDIDVAKQVVHEEVATENVIYRLGQQGLVKNPDSKSVKGISKDKAANRKKGEGDHKVKKAILFVGHGSKLEAGNDEVREFVNRTTYMIEPGIIVETCFLEFASPNIEEGIELCIEKGAEEIHVVPIILLNAGHSKLHIPAEIEHARGHFPHITFTYGETIGIHEEVFEILKTRLAEIGFDSDVQHEETAILLIARGSSDAEANGDFYKISRLLWERLDVKWVECAFMGVTTPTVEEGIERCVNLGAKRIIMLPYFLFTGILMERMKRMQEKAAAQYSGTSIEIAEYFGYHPKLQSVLVERAEQAMNGTSKGMKVLEDYRVYAKEHGHVHHHHHHH</sequence>
<evidence type="ECO:0000313" key="3">
    <source>
        <dbReference type="EMBL" id="RTQ96275.1"/>
    </source>
</evidence>
<protein>
    <submittedName>
        <fullName evidence="3">Sirohydrochlorin cobaltochelatase</fullName>
    </submittedName>
</protein>
<dbReference type="Gene3D" id="3.40.50.1400">
    <property type="match status" value="2"/>
</dbReference>
<dbReference type="PANTHER" id="PTHR33542">
    <property type="entry name" value="SIROHYDROCHLORIN FERROCHELATASE, CHLOROPLASTIC"/>
    <property type="match status" value="1"/>
</dbReference>
<keyword evidence="4" id="KW-1185">Reference proteome</keyword>
<name>A0A431UXD8_9BACI</name>
<dbReference type="AlphaFoldDB" id="A0A431UXD8"/>
<organism evidence="3 4">
    <name type="scientific">Lysinibacillus telephonicus</name>
    <dbReference type="NCBI Taxonomy" id="1714840"/>
    <lineage>
        <taxon>Bacteria</taxon>
        <taxon>Bacillati</taxon>
        <taxon>Bacillota</taxon>
        <taxon>Bacilli</taxon>
        <taxon>Bacillales</taxon>
        <taxon>Bacillaceae</taxon>
        <taxon>Lysinibacillus</taxon>
    </lineage>
</organism>
<dbReference type="PANTHER" id="PTHR33542:SF3">
    <property type="entry name" value="SIROHYDROCHLORIN FERROCHELATASE, CHLOROPLASTIC"/>
    <property type="match status" value="1"/>
</dbReference>
<dbReference type="InterPro" id="IPR050963">
    <property type="entry name" value="Sirohydro_Cobaltochel/CbiX"/>
</dbReference>
<dbReference type="InterPro" id="IPR036249">
    <property type="entry name" value="Thioredoxin-like_sf"/>
</dbReference>
<keyword evidence="1" id="KW-0479">Metal-binding</keyword>
<dbReference type="SUPFAM" id="SSF52833">
    <property type="entry name" value="Thioredoxin-like"/>
    <property type="match status" value="1"/>
</dbReference>
<dbReference type="GO" id="GO:0016829">
    <property type="term" value="F:lyase activity"/>
    <property type="evidence" value="ECO:0007669"/>
    <property type="project" value="UniProtKB-KW"/>
</dbReference>
<dbReference type="OrthoDB" id="9797895at2"/>
<dbReference type="Pfam" id="PF01903">
    <property type="entry name" value="CbiX"/>
    <property type="match status" value="2"/>
</dbReference>
<dbReference type="EMBL" id="RXNR01000002">
    <property type="protein sequence ID" value="RTQ96275.1"/>
    <property type="molecule type" value="Genomic_DNA"/>
</dbReference>
<reference evidence="3 4" key="1">
    <citation type="submission" date="2018-12" db="EMBL/GenBank/DDBJ databases">
        <authorList>
            <person name="Yu L."/>
        </authorList>
    </citation>
    <scope>NUCLEOTIDE SEQUENCE [LARGE SCALE GENOMIC DNA]</scope>
    <source>
        <strain evidence="3 4">S5H2222</strain>
    </source>
</reference>